<evidence type="ECO:0000256" key="1">
    <source>
        <dbReference type="SAM" id="MobiDB-lite"/>
    </source>
</evidence>
<evidence type="ECO:0000313" key="2">
    <source>
        <dbReference type="EMBL" id="KUL28025.1"/>
    </source>
</evidence>
<organism evidence="2 3">
    <name type="scientific">Actinoplanes awajinensis subsp. mycoplanecinus</name>
    <dbReference type="NCBI Taxonomy" id="135947"/>
    <lineage>
        <taxon>Bacteria</taxon>
        <taxon>Bacillati</taxon>
        <taxon>Actinomycetota</taxon>
        <taxon>Actinomycetes</taxon>
        <taxon>Micromonosporales</taxon>
        <taxon>Micromonosporaceae</taxon>
        <taxon>Actinoplanes</taxon>
    </lineage>
</organism>
<proteinExistence type="predicted"/>
<comment type="caution">
    <text evidence="2">The sequence shown here is derived from an EMBL/GenBank/DDBJ whole genome shotgun (WGS) entry which is preliminary data.</text>
</comment>
<feature type="region of interest" description="Disordered" evidence="1">
    <location>
        <begin position="54"/>
        <end position="77"/>
    </location>
</feature>
<keyword evidence="3" id="KW-1185">Reference proteome</keyword>
<sequence>MRKVVIVLAIVIAVLCGGIGLTGYRAWTTGKDLLDAGITKRQFDAQKAGAPEPAVRAALPDPIDPMPDEDVYGEDPGRAGMPDGASCVYYTLKPIEASGPDLWRFCFAGGLLVQKKALTLPE</sequence>
<evidence type="ECO:0000313" key="3">
    <source>
        <dbReference type="Proteomes" id="UP000053244"/>
    </source>
</evidence>
<gene>
    <name evidence="2" type="ORF">ADL15_33005</name>
</gene>
<dbReference type="AlphaFoldDB" id="A0A101JJL2"/>
<dbReference type="EMBL" id="LLZH01000292">
    <property type="protein sequence ID" value="KUL28025.1"/>
    <property type="molecule type" value="Genomic_DNA"/>
</dbReference>
<name>A0A101JJL2_9ACTN</name>
<dbReference type="Proteomes" id="UP000053244">
    <property type="component" value="Unassembled WGS sequence"/>
</dbReference>
<dbReference type="OrthoDB" id="4225294at2"/>
<dbReference type="RefSeq" id="WP_067699341.1">
    <property type="nucleotide sequence ID" value="NZ_LLZH01000292.1"/>
</dbReference>
<reference evidence="2 3" key="1">
    <citation type="submission" date="2015-10" db="EMBL/GenBank/DDBJ databases">
        <authorList>
            <person name="Gilbert D.G."/>
        </authorList>
    </citation>
    <scope>NUCLEOTIDE SEQUENCE [LARGE SCALE GENOMIC DNA]</scope>
    <source>
        <strain evidence="2 3">NRRL B-16712</strain>
    </source>
</reference>
<accession>A0A101JJL2</accession>
<protein>
    <submittedName>
        <fullName evidence="2">Uncharacterized protein</fullName>
    </submittedName>
</protein>